<sequence>MKRATEKVLIINEPFVKDFCRTQRWAARTRGRVLRAPDWLAYATAVLEREGVEVSLHDFPAKDWGKDDLRRMVRESRPAVVVLDSTTPSIYSDIECAAICKEESPATKVLMVGPHVSSCPEEVLADAQGSVDAAAIGEYEYTVRDFTLAVLNGREEFSGIPGLVFRNGQGASVATGPRPLIANLDELPFPAWHHLNLWDYFDGTKLFPYVDIIGGRGCPFQCTFCLWPQVMHGNRYRLRSAENIVEEMKWVLATWPGVAKGEFFFEDDTFTVNKERAHDFCDRLLRSGLKCTWSVNSRADVLDRDLLVHMKKSGCRLLLVGFESGSQKMLDAMRKNTRVGKMEEFIRLATSVGLQIHGCFVLGLPGETRETMEETIAFALRNPLTTVQFSGAVPFPGTKYFDYARQNNLLRAKRWDEWLTDGEQAPVVDYPGLSKGEVEAQVDAALKKFYFRASYMLKFLFATRSRADLYRKIRGARNFLRYLVDRGR</sequence>
<dbReference type="Pfam" id="PF02310">
    <property type="entry name" value="B12-binding"/>
    <property type="match status" value="1"/>
</dbReference>
<comment type="cofactor">
    <cofactor evidence="1">
        <name>[4Fe-4S] cluster</name>
        <dbReference type="ChEBI" id="CHEBI:49883"/>
    </cofactor>
</comment>
<dbReference type="GO" id="GO:0005829">
    <property type="term" value="C:cytosol"/>
    <property type="evidence" value="ECO:0007669"/>
    <property type="project" value="TreeGrafter"/>
</dbReference>
<dbReference type="PANTHER" id="PTHR43409">
    <property type="entry name" value="ANAEROBIC MAGNESIUM-PROTOPORPHYRIN IX MONOMETHYL ESTER CYCLASE-RELATED"/>
    <property type="match status" value="1"/>
</dbReference>
<keyword evidence="3" id="KW-0479">Metal-binding</keyword>
<evidence type="ECO:0000256" key="3">
    <source>
        <dbReference type="ARBA" id="ARBA00022723"/>
    </source>
</evidence>
<dbReference type="Gene3D" id="3.80.30.20">
    <property type="entry name" value="tm_1862 like domain"/>
    <property type="match status" value="1"/>
</dbReference>
<dbReference type="AlphaFoldDB" id="A0A953M202"/>
<dbReference type="SFLD" id="SFLDG01082">
    <property type="entry name" value="B12-binding_domain_containing"/>
    <property type="match status" value="1"/>
</dbReference>
<dbReference type="InterPro" id="IPR006158">
    <property type="entry name" value="Cobalamin-bd"/>
</dbReference>
<dbReference type="GO" id="GO:0003824">
    <property type="term" value="F:catalytic activity"/>
    <property type="evidence" value="ECO:0007669"/>
    <property type="project" value="InterPro"/>
</dbReference>
<proteinExistence type="predicted"/>
<dbReference type="SMART" id="SM00729">
    <property type="entry name" value="Elp3"/>
    <property type="match status" value="1"/>
</dbReference>
<dbReference type="Proteomes" id="UP000705867">
    <property type="component" value="Unassembled WGS sequence"/>
</dbReference>
<organism evidence="8 9">
    <name type="scientific">Candidatus Nitrobium versatile</name>
    <dbReference type="NCBI Taxonomy" id="2884831"/>
    <lineage>
        <taxon>Bacteria</taxon>
        <taxon>Pseudomonadati</taxon>
        <taxon>Nitrospirota</taxon>
        <taxon>Nitrospiria</taxon>
        <taxon>Nitrospirales</taxon>
        <taxon>Nitrospiraceae</taxon>
        <taxon>Candidatus Nitrobium</taxon>
    </lineage>
</organism>
<dbReference type="SFLD" id="SFLDS00029">
    <property type="entry name" value="Radical_SAM"/>
    <property type="match status" value="1"/>
</dbReference>
<dbReference type="GO" id="GO:0046872">
    <property type="term" value="F:metal ion binding"/>
    <property type="evidence" value="ECO:0007669"/>
    <property type="project" value="UniProtKB-KW"/>
</dbReference>
<evidence type="ECO:0000256" key="2">
    <source>
        <dbReference type="ARBA" id="ARBA00022691"/>
    </source>
</evidence>
<dbReference type="SFLD" id="SFLDG01123">
    <property type="entry name" value="methyltransferase_(Class_B)"/>
    <property type="match status" value="1"/>
</dbReference>
<dbReference type="EMBL" id="JAIOIV010000094">
    <property type="protein sequence ID" value="MBZ0156857.1"/>
    <property type="molecule type" value="Genomic_DNA"/>
</dbReference>
<evidence type="ECO:0000259" key="6">
    <source>
        <dbReference type="PROSITE" id="PS51332"/>
    </source>
</evidence>
<dbReference type="GO" id="GO:0051539">
    <property type="term" value="F:4 iron, 4 sulfur cluster binding"/>
    <property type="evidence" value="ECO:0007669"/>
    <property type="project" value="UniProtKB-KW"/>
</dbReference>
<protein>
    <submittedName>
        <fullName evidence="8">Radical SAM protein</fullName>
    </submittedName>
</protein>
<dbReference type="PROSITE" id="PS51332">
    <property type="entry name" value="B12_BINDING"/>
    <property type="match status" value="1"/>
</dbReference>
<dbReference type="CDD" id="cd02068">
    <property type="entry name" value="radical_SAM_B12_BD"/>
    <property type="match status" value="1"/>
</dbReference>
<feature type="domain" description="B12-binding" evidence="6">
    <location>
        <begin position="21"/>
        <end position="157"/>
    </location>
</feature>
<reference evidence="8" key="2">
    <citation type="submission" date="2021-08" db="EMBL/GenBank/DDBJ databases">
        <authorList>
            <person name="Dalcin Martins P."/>
        </authorList>
    </citation>
    <scope>NUCLEOTIDE SEQUENCE</scope>
    <source>
        <strain evidence="8">MAG_39</strain>
    </source>
</reference>
<keyword evidence="5" id="KW-0411">Iron-sulfur</keyword>
<comment type="caution">
    <text evidence="8">The sequence shown here is derived from an EMBL/GenBank/DDBJ whole genome shotgun (WGS) entry which is preliminary data.</text>
</comment>
<dbReference type="InterPro" id="IPR034466">
    <property type="entry name" value="Methyltransferase_Class_B"/>
</dbReference>
<dbReference type="InterPro" id="IPR058240">
    <property type="entry name" value="rSAM_sf"/>
</dbReference>
<dbReference type="InterPro" id="IPR051198">
    <property type="entry name" value="BchE-like"/>
</dbReference>
<name>A0A953M202_9BACT</name>
<feature type="domain" description="Radical SAM core" evidence="7">
    <location>
        <begin position="204"/>
        <end position="423"/>
    </location>
</feature>
<keyword evidence="2" id="KW-0949">S-adenosyl-L-methionine</keyword>
<evidence type="ECO:0000313" key="9">
    <source>
        <dbReference type="Proteomes" id="UP000705867"/>
    </source>
</evidence>
<evidence type="ECO:0000313" key="8">
    <source>
        <dbReference type="EMBL" id="MBZ0156857.1"/>
    </source>
</evidence>
<dbReference type="CDD" id="cd01335">
    <property type="entry name" value="Radical_SAM"/>
    <property type="match status" value="1"/>
</dbReference>
<dbReference type="PROSITE" id="PS51918">
    <property type="entry name" value="RADICAL_SAM"/>
    <property type="match status" value="1"/>
</dbReference>
<dbReference type="InterPro" id="IPR007197">
    <property type="entry name" value="rSAM"/>
</dbReference>
<dbReference type="Pfam" id="PF04055">
    <property type="entry name" value="Radical_SAM"/>
    <property type="match status" value="1"/>
</dbReference>
<dbReference type="SUPFAM" id="SSF102114">
    <property type="entry name" value="Radical SAM enzymes"/>
    <property type="match status" value="1"/>
</dbReference>
<accession>A0A953M202</accession>
<dbReference type="InterPro" id="IPR023404">
    <property type="entry name" value="rSAM_horseshoe"/>
</dbReference>
<reference evidence="8" key="1">
    <citation type="journal article" date="2021" name="bioRxiv">
        <title>Unraveling nitrogen, sulfur and carbon metabolic pathways and microbial community transcriptional responses to substrate deprivation and toxicity stresses in a bioreactor mimicking anoxic brackish coastal sediment conditions.</title>
        <authorList>
            <person name="Martins P.D."/>
            <person name="Echeveste M.J."/>
            <person name="Arshad A."/>
            <person name="Kurth J."/>
            <person name="Ouboter H."/>
            <person name="Jetten M.S.M."/>
            <person name="Welte C.U."/>
        </authorList>
    </citation>
    <scope>NUCLEOTIDE SEQUENCE</scope>
    <source>
        <strain evidence="8">MAG_39</strain>
    </source>
</reference>
<gene>
    <name evidence="8" type="ORF">K8I29_11700</name>
</gene>
<evidence type="ECO:0000256" key="4">
    <source>
        <dbReference type="ARBA" id="ARBA00023004"/>
    </source>
</evidence>
<evidence type="ECO:0000256" key="1">
    <source>
        <dbReference type="ARBA" id="ARBA00001966"/>
    </source>
</evidence>
<dbReference type="Gene3D" id="3.40.50.280">
    <property type="entry name" value="Cobalamin-binding domain"/>
    <property type="match status" value="1"/>
</dbReference>
<dbReference type="GO" id="GO:0031419">
    <property type="term" value="F:cobalamin binding"/>
    <property type="evidence" value="ECO:0007669"/>
    <property type="project" value="InterPro"/>
</dbReference>
<dbReference type="InterPro" id="IPR006638">
    <property type="entry name" value="Elp3/MiaA/NifB-like_rSAM"/>
</dbReference>
<keyword evidence="4" id="KW-0408">Iron</keyword>
<evidence type="ECO:0000256" key="5">
    <source>
        <dbReference type="ARBA" id="ARBA00023014"/>
    </source>
</evidence>
<evidence type="ECO:0000259" key="7">
    <source>
        <dbReference type="PROSITE" id="PS51918"/>
    </source>
</evidence>
<dbReference type="PANTHER" id="PTHR43409:SF16">
    <property type="entry name" value="SLR0320 PROTEIN"/>
    <property type="match status" value="1"/>
</dbReference>